<dbReference type="PROSITE" id="PS51318">
    <property type="entry name" value="TAT"/>
    <property type="match status" value="1"/>
</dbReference>
<evidence type="ECO:0000313" key="1">
    <source>
        <dbReference type="EMBL" id="HIU24007.1"/>
    </source>
</evidence>
<organism evidence="1 2">
    <name type="scientific">Candidatus Coprovicinus avistercoris</name>
    <dbReference type="NCBI Taxonomy" id="2840754"/>
    <lineage>
        <taxon>Bacteria</taxon>
        <taxon>Bacillati</taxon>
        <taxon>Actinomycetota</taxon>
        <taxon>Coriobacteriia</taxon>
        <taxon>Coriobacteriales</taxon>
        <taxon>Coriobacteriaceae</taxon>
        <taxon>Coriobacteriaceae incertae sedis</taxon>
        <taxon>Candidatus Coprovicinus</taxon>
    </lineage>
</organism>
<dbReference type="EMBL" id="DVMQ01000012">
    <property type="protein sequence ID" value="HIU24007.1"/>
    <property type="molecule type" value="Genomic_DNA"/>
</dbReference>
<evidence type="ECO:0000313" key="2">
    <source>
        <dbReference type="Proteomes" id="UP000824078"/>
    </source>
</evidence>
<accession>A0A9D1L5E6</accession>
<dbReference type="AlphaFoldDB" id="A0A9D1L5E6"/>
<dbReference type="InterPro" id="IPR006311">
    <property type="entry name" value="TAT_signal"/>
</dbReference>
<name>A0A9D1L5E6_9ACTN</name>
<reference evidence="1" key="2">
    <citation type="journal article" date="2021" name="PeerJ">
        <title>Extensive microbial diversity within the chicken gut microbiome revealed by metagenomics and culture.</title>
        <authorList>
            <person name="Gilroy R."/>
            <person name="Ravi A."/>
            <person name="Getino M."/>
            <person name="Pursley I."/>
            <person name="Horton D.L."/>
            <person name="Alikhan N.F."/>
            <person name="Baker D."/>
            <person name="Gharbi K."/>
            <person name="Hall N."/>
            <person name="Watson M."/>
            <person name="Adriaenssens E.M."/>
            <person name="Foster-Nyarko E."/>
            <person name="Jarju S."/>
            <person name="Secka A."/>
            <person name="Antonio M."/>
            <person name="Oren A."/>
            <person name="Chaudhuri R.R."/>
            <person name="La Ragione R."/>
            <person name="Hildebrand F."/>
            <person name="Pallen M.J."/>
        </authorList>
    </citation>
    <scope>NUCLEOTIDE SEQUENCE</scope>
    <source>
        <strain evidence="1">ChiHjej12B11-29160</strain>
    </source>
</reference>
<dbReference type="InterPro" id="IPR019546">
    <property type="entry name" value="TAT_signal_bac_arc"/>
</dbReference>
<comment type="caution">
    <text evidence="1">The sequence shown here is derived from an EMBL/GenBank/DDBJ whole genome shotgun (WGS) entry which is preliminary data.</text>
</comment>
<dbReference type="NCBIfam" id="TIGR01409">
    <property type="entry name" value="TAT_signal_seq"/>
    <property type="match status" value="1"/>
</dbReference>
<sequence length="414" mass="43561">MQTKRHKSSWSRPFSRRTLLKGAAATGVAVATVQLVSGCSSEDEKQAGNPTVVDDGSATSILDTYSEADLALTASASWELPLGSVLFAAEGSWLPVLAAGNTATQMIKGSALSIESGTLVDVVPECISEGSGWVVYDARCSDSVYAWVELDMLTRSWVLYATALSEGAAQGSPSKLAEGNSDYDPPQIACSADHVIWLNMPSAKGSKRQDHSFCYFWTLGGSDATSVVESPGRFGCAPSVSGSTVTLAPRVRADEGTYYGITAYDLSDNLSSVVDQLVLPASVHPFYATRIGDSFVFSIEANYGSGGLLGNMGTYIGAGQGPFISLAREPSAQVAGTSSGLYLIKSNASYFAVNTEDQTYSVLTANDRALDYGEYPASDGECSRFVTFSTVKDEKTGLPASVVVRVFPLATETG</sequence>
<gene>
    <name evidence="1" type="ORF">IAD17_03710</name>
</gene>
<reference evidence="1" key="1">
    <citation type="submission" date="2020-10" db="EMBL/GenBank/DDBJ databases">
        <authorList>
            <person name="Gilroy R."/>
        </authorList>
    </citation>
    <scope>NUCLEOTIDE SEQUENCE</scope>
    <source>
        <strain evidence="1">ChiHjej12B11-29160</strain>
    </source>
</reference>
<dbReference type="Proteomes" id="UP000824078">
    <property type="component" value="Unassembled WGS sequence"/>
</dbReference>
<proteinExistence type="predicted"/>
<protein>
    <submittedName>
        <fullName evidence="1">Twin-arginine translocation signal domain-containing protein</fullName>
    </submittedName>
</protein>